<feature type="transmembrane region" description="Helical" evidence="1">
    <location>
        <begin position="35"/>
        <end position="58"/>
    </location>
</feature>
<dbReference type="EMBL" id="DXFX01000092">
    <property type="protein sequence ID" value="HIX08241.1"/>
    <property type="molecule type" value="Genomic_DNA"/>
</dbReference>
<protein>
    <recommendedName>
        <fullName evidence="4">Spore maturation protein</fullName>
    </recommendedName>
</protein>
<evidence type="ECO:0000313" key="3">
    <source>
        <dbReference type="Proteomes" id="UP000824204"/>
    </source>
</evidence>
<evidence type="ECO:0000256" key="1">
    <source>
        <dbReference type="SAM" id="Phobius"/>
    </source>
</evidence>
<reference evidence="2" key="1">
    <citation type="journal article" date="2021" name="PeerJ">
        <title>Extensive microbial diversity within the chicken gut microbiome revealed by metagenomics and culture.</title>
        <authorList>
            <person name="Gilroy R."/>
            <person name="Ravi A."/>
            <person name="Getino M."/>
            <person name="Pursley I."/>
            <person name="Horton D.L."/>
            <person name="Alikhan N.F."/>
            <person name="Baker D."/>
            <person name="Gharbi K."/>
            <person name="Hall N."/>
            <person name="Watson M."/>
            <person name="Adriaenssens E.M."/>
            <person name="Foster-Nyarko E."/>
            <person name="Jarju S."/>
            <person name="Secka A."/>
            <person name="Antonio M."/>
            <person name="Oren A."/>
            <person name="Chaudhuri R.R."/>
            <person name="La Ragione R."/>
            <person name="Hildebrand F."/>
            <person name="Pallen M.J."/>
        </authorList>
    </citation>
    <scope>NUCLEOTIDE SEQUENCE</scope>
    <source>
        <strain evidence="2">811</strain>
    </source>
</reference>
<dbReference type="AlphaFoldDB" id="A0A9D1V8T2"/>
<gene>
    <name evidence="2" type="ORF">H9741_07210</name>
</gene>
<accession>A0A9D1V8T2</accession>
<evidence type="ECO:0000313" key="2">
    <source>
        <dbReference type="EMBL" id="HIX08241.1"/>
    </source>
</evidence>
<keyword evidence="1" id="KW-0472">Membrane</keyword>
<dbReference type="Proteomes" id="UP000824204">
    <property type="component" value="Unassembled WGS sequence"/>
</dbReference>
<organism evidence="2 3">
    <name type="scientific">Candidatus Borkfalkia faecipullorum</name>
    <dbReference type="NCBI Taxonomy" id="2838510"/>
    <lineage>
        <taxon>Bacteria</taxon>
        <taxon>Bacillati</taxon>
        <taxon>Bacillota</taxon>
        <taxon>Clostridia</taxon>
        <taxon>Christensenellales</taxon>
        <taxon>Christensenellaceae</taxon>
        <taxon>Candidatus Borkfalkia</taxon>
    </lineage>
</organism>
<name>A0A9D1V8T2_9FIRM</name>
<keyword evidence="1" id="KW-1133">Transmembrane helix</keyword>
<sequence length="181" mass="19079">MSMNILFLCIFVLSSALVILQDASAFLPALLEGAGNAVTLSLSLLAAYAVWMGFLQVAQDAGVLRGMSRAMLPLTRRLFGTQNDLALQNISVNLAANLCGMGGAATGAGIAAMRLLEKERYAQEMFFVVNCAGLQLFPSTVLSLRVQAGSAAPLSVLLPALLASLFSLALGILLVRLFCRK</sequence>
<comment type="caution">
    <text evidence="2">The sequence shown here is derived from an EMBL/GenBank/DDBJ whole genome shotgun (WGS) entry which is preliminary data.</text>
</comment>
<evidence type="ECO:0008006" key="4">
    <source>
        <dbReference type="Google" id="ProtNLM"/>
    </source>
</evidence>
<proteinExistence type="predicted"/>
<feature type="transmembrane region" description="Helical" evidence="1">
    <location>
        <begin position="156"/>
        <end position="179"/>
    </location>
</feature>
<reference evidence="2" key="2">
    <citation type="submission" date="2021-04" db="EMBL/GenBank/DDBJ databases">
        <authorList>
            <person name="Gilroy R."/>
        </authorList>
    </citation>
    <scope>NUCLEOTIDE SEQUENCE</scope>
    <source>
        <strain evidence="2">811</strain>
    </source>
</reference>
<keyword evidence="1" id="KW-0812">Transmembrane</keyword>